<evidence type="ECO:0000313" key="2">
    <source>
        <dbReference type="Proteomes" id="UP000030428"/>
    </source>
</evidence>
<reference evidence="1 2" key="1">
    <citation type="journal article" date="2016" name="Front. Microbiol.">
        <title>Single-Cell (Meta-)Genomics of a Dimorphic Candidatus Thiomargarita nelsonii Reveals Genomic Plasticity.</title>
        <authorList>
            <person name="Flood B.E."/>
            <person name="Fliss P."/>
            <person name="Jones D.S."/>
            <person name="Dick G.J."/>
            <person name="Jain S."/>
            <person name="Kaster A.K."/>
            <person name="Winkel M."/>
            <person name="Mussmann M."/>
            <person name="Bailey J."/>
        </authorList>
    </citation>
    <scope>NUCLEOTIDE SEQUENCE [LARGE SCALE GENOMIC DNA]</scope>
    <source>
        <strain evidence="1">Hydrate Ridge</strain>
    </source>
</reference>
<organism evidence="1 2">
    <name type="scientific">Candidatus Thiomargarita nelsonii</name>
    <dbReference type="NCBI Taxonomy" id="1003181"/>
    <lineage>
        <taxon>Bacteria</taxon>
        <taxon>Pseudomonadati</taxon>
        <taxon>Pseudomonadota</taxon>
        <taxon>Gammaproteobacteria</taxon>
        <taxon>Thiotrichales</taxon>
        <taxon>Thiotrichaceae</taxon>
        <taxon>Thiomargarita</taxon>
    </lineage>
</organism>
<dbReference type="AlphaFoldDB" id="A0A0A6P4C6"/>
<dbReference type="Proteomes" id="UP000030428">
    <property type="component" value="Unassembled WGS sequence"/>
</dbReference>
<gene>
    <name evidence="1" type="ORF">PN36_04960</name>
</gene>
<name>A0A0A6P4C6_9GAMM</name>
<accession>A0A0A6P4C6</accession>
<protein>
    <submittedName>
        <fullName evidence="1">Uncharacterized protein</fullName>
    </submittedName>
</protein>
<evidence type="ECO:0000313" key="1">
    <source>
        <dbReference type="EMBL" id="KHD05730.1"/>
    </source>
</evidence>
<proteinExistence type="predicted"/>
<keyword evidence="2" id="KW-1185">Reference proteome</keyword>
<dbReference type="EMBL" id="JSZA02000013">
    <property type="protein sequence ID" value="KHD05730.1"/>
    <property type="molecule type" value="Genomic_DNA"/>
</dbReference>
<comment type="caution">
    <text evidence="1">The sequence shown here is derived from an EMBL/GenBank/DDBJ whole genome shotgun (WGS) entry which is preliminary data.</text>
</comment>
<sequence length="215" mass="25217">MPKVQQRRAVLENILKGLGYDESDIIPIRPDLSMDETDKQFYNVDTFGGWEYVKKDCIERTKLDEFFAIADNQSIIIQVDTLEINQNQSLNQKPQKPNNPNYAQELKEYAQTLRQSVIDIINEWLQNHYQEKLLYAICIEEMESWILTIYTKKDTLHAANPKETLKYVLKGKLSVGDKRSYKEISKPFRKMKKLLLYSKLNDSLQAFIESVSSKR</sequence>